<keyword evidence="2" id="KW-1185">Reference proteome</keyword>
<protein>
    <submittedName>
        <fullName evidence="1">Uncharacterized protein</fullName>
    </submittedName>
</protein>
<dbReference type="EMBL" id="JADCNL010000011">
    <property type="protein sequence ID" value="KAG0460636.1"/>
    <property type="molecule type" value="Genomic_DNA"/>
</dbReference>
<sequence length="318" mass="34106">MMMVEEMVALFKVSFSTLVLMAYSRFMAARTTRGFRRLVSILPVIAVLFFLPSNFPPSTCAASRLSSSPGSPSSSSSSSPSTPALFPPPFLFSLSLPSPLSPSKSALLFPRPILNALASSLLPLKPSSFPSSSHSIPIAIDFHDTSSSPFIASTSTLRLNSSSPPPLSSLAYSWASISSLNSTPRIAPLPSRTSGVGDGTSWSPQSCALRYTAPCERTGRRRRLPVYLHRLWGNARAHVLLHHVRDADRRGVLLLCPSRCVHSWGSMGEKGCKRSCRRKGAAGESASVDGDDVGIRLRNDVLALLPADNKEWIGPAGS</sequence>
<evidence type="ECO:0000313" key="1">
    <source>
        <dbReference type="EMBL" id="KAG0460636.1"/>
    </source>
</evidence>
<reference evidence="1 2" key="1">
    <citation type="journal article" date="2020" name="Nat. Food">
        <title>A phased Vanilla planifolia genome enables genetic improvement of flavour and production.</title>
        <authorList>
            <person name="Hasing T."/>
            <person name="Tang H."/>
            <person name="Brym M."/>
            <person name="Khazi F."/>
            <person name="Huang T."/>
            <person name="Chambers A.H."/>
        </authorList>
    </citation>
    <scope>NUCLEOTIDE SEQUENCE [LARGE SCALE GENOMIC DNA]</scope>
    <source>
        <tissue evidence="1">Leaf</tissue>
    </source>
</reference>
<dbReference type="Proteomes" id="UP000636800">
    <property type="component" value="Chromosome 11"/>
</dbReference>
<gene>
    <name evidence="1" type="ORF">HPP92_020933</name>
</gene>
<dbReference type="AlphaFoldDB" id="A0A835PY72"/>
<comment type="caution">
    <text evidence="1">The sequence shown here is derived from an EMBL/GenBank/DDBJ whole genome shotgun (WGS) entry which is preliminary data.</text>
</comment>
<proteinExistence type="predicted"/>
<evidence type="ECO:0000313" key="2">
    <source>
        <dbReference type="Proteomes" id="UP000636800"/>
    </source>
</evidence>
<accession>A0A835PY72</accession>
<organism evidence="1 2">
    <name type="scientific">Vanilla planifolia</name>
    <name type="common">Vanilla</name>
    <dbReference type="NCBI Taxonomy" id="51239"/>
    <lineage>
        <taxon>Eukaryota</taxon>
        <taxon>Viridiplantae</taxon>
        <taxon>Streptophyta</taxon>
        <taxon>Embryophyta</taxon>
        <taxon>Tracheophyta</taxon>
        <taxon>Spermatophyta</taxon>
        <taxon>Magnoliopsida</taxon>
        <taxon>Liliopsida</taxon>
        <taxon>Asparagales</taxon>
        <taxon>Orchidaceae</taxon>
        <taxon>Vanilloideae</taxon>
        <taxon>Vanilleae</taxon>
        <taxon>Vanilla</taxon>
    </lineage>
</organism>
<name>A0A835PY72_VANPL</name>